<reference evidence="2" key="1">
    <citation type="journal article" date="2019" name="Int. J. Syst. Evol. Microbiol.">
        <title>The Global Catalogue of Microorganisms (GCM) 10K type strain sequencing project: providing services to taxonomists for standard genome sequencing and annotation.</title>
        <authorList>
            <consortium name="The Broad Institute Genomics Platform"/>
            <consortium name="The Broad Institute Genome Sequencing Center for Infectious Disease"/>
            <person name="Wu L."/>
            <person name="Ma J."/>
        </authorList>
    </citation>
    <scope>NUCLEOTIDE SEQUENCE [LARGE SCALE GENOMIC DNA]</scope>
    <source>
        <strain evidence="2">KLKA75</strain>
    </source>
</reference>
<dbReference type="EMBL" id="JBHSIT010000008">
    <property type="protein sequence ID" value="MFC4910919.1"/>
    <property type="molecule type" value="Genomic_DNA"/>
</dbReference>
<evidence type="ECO:0000313" key="1">
    <source>
        <dbReference type="EMBL" id="MFC4910919.1"/>
    </source>
</evidence>
<dbReference type="RefSeq" id="WP_378259572.1">
    <property type="nucleotide sequence ID" value="NZ_JBHSIT010000008.1"/>
</dbReference>
<gene>
    <name evidence="1" type="ORF">ACFPCY_26650</name>
</gene>
<name>A0ABV9U564_9ACTN</name>
<comment type="caution">
    <text evidence="1">The sequence shown here is derived from an EMBL/GenBank/DDBJ whole genome shotgun (WGS) entry which is preliminary data.</text>
</comment>
<protein>
    <submittedName>
        <fullName evidence="1">Transcriptional regulator</fullName>
    </submittedName>
</protein>
<accession>A0ABV9U564</accession>
<proteinExistence type="predicted"/>
<keyword evidence="2" id="KW-1185">Reference proteome</keyword>
<sequence>MNAAAVVFACVFIALYAAHELGDYWLQTHGQACGKGAAGRAGRLACARHVATLTAAKAVFVTVTGLALHLPLSLGWTAGALAADAVSHYWADRRTTLAWLAALLGRTLVPGKGEFVTLGAPRPGHDDNPTLGTGAAALDQSFHKVALFAAALLAALGVA</sequence>
<dbReference type="Proteomes" id="UP001595872">
    <property type="component" value="Unassembled WGS sequence"/>
</dbReference>
<evidence type="ECO:0000313" key="2">
    <source>
        <dbReference type="Proteomes" id="UP001595872"/>
    </source>
</evidence>
<organism evidence="1 2">
    <name type="scientific">Actinomadura gamaensis</name>
    <dbReference type="NCBI Taxonomy" id="1763541"/>
    <lineage>
        <taxon>Bacteria</taxon>
        <taxon>Bacillati</taxon>
        <taxon>Actinomycetota</taxon>
        <taxon>Actinomycetes</taxon>
        <taxon>Streptosporangiales</taxon>
        <taxon>Thermomonosporaceae</taxon>
        <taxon>Actinomadura</taxon>
    </lineage>
</organism>